<sequence>MSSIIVPKAVTTTIKAWAATSKDAPLSEWEYTPRPLGDDDVEIAISHCGICGSDLHTIRSGWMQTVYPCVVGHEIVGHVSAAGPKALATHPIGLRVGVGAACHACLEDSCEACSSGFDNLCPQLKWTYHSKYADGIMSQGGYASHVRVQKQWAFELPKELPSEIAAPLLCAGVTTFAPLKRYGVAHGKKVGIVGIGGLGHLAVQFAAKMGAEVTAISFSPSKKAEAAKLGAHHFVALSDADAVAAAARTLDFLLITSFDTTTMLDSLLAFLNINGEACFVGLPEEPIRMSVFGLTAKQVKVGGSCIGSTGDVKEMLEFAAKHDVRPWIEVMPMDKVNEAVQKVQAGKPRFRIVLENRAHEE</sequence>
<dbReference type="PROSITE" id="PS00059">
    <property type="entry name" value="ADH_ZINC"/>
    <property type="match status" value="1"/>
</dbReference>
<organism evidence="8 9">
    <name type="scientific">Blyttiomyces helicus</name>
    <dbReference type="NCBI Taxonomy" id="388810"/>
    <lineage>
        <taxon>Eukaryota</taxon>
        <taxon>Fungi</taxon>
        <taxon>Fungi incertae sedis</taxon>
        <taxon>Chytridiomycota</taxon>
        <taxon>Chytridiomycota incertae sedis</taxon>
        <taxon>Chytridiomycetes</taxon>
        <taxon>Chytridiomycetes incertae sedis</taxon>
        <taxon>Blyttiomyces</taxon>
    </lineage>
</organism>
<evidence type="ECO:0000256" key="3">
    <source>
        <dbReference type="ARBA" id="ARBA00022833"/>
    </source>
</evidence>
<proteinExistence type="inferred from homology"/>
<dbReference type="SUPFAM" id="SSF51735">
    <property type="entry name" value="NAD(P)-binding Rossmann-fold domains"/>
    <property type="match status" value="1"/>
</dbReference>
<dbReference type="InterPro" id="IPR011032">
    <property type="entry name" value="GroES-like_sf"/>
</dbReference>
<keyword evidence="3 5" id="KW-0862">Zinc</keyword>
<dbReference type="InterPro" id="IPR002328">
    <property type="entry name" value="ADH_Zn_CS"/>
</dbReference>
<dbReference type="InterPro" id="IPR013149">
    <property type="entry name" value="ADH-like_C"/>
</dbReference>
<dbReference type="InterPro" id="IPR013154">
    <property type="entry name" value="ADH-like_N"/>
</dbReference>
<dbReference type="Pfam" id="PF00107">
    <property type="entry name" value="ADH_zinc_N"/>
    <property type="match status" value="1"/>
</dbReference>
<dbReference type="FunFam" id="3.40.50.720:FF:000022">
    <property type="entry name" value="Cinnamyl alcohol dehydrogenase"/>
    <property type="match status" value="1"/>
</dbReference>
<dbReference type="Gene3D" id="3.90.180.10">
    <property type="entry name" value="Medium-chain alcohol dehydrogenases, catalytic domain"/>
    <property type="match status" value="1"/>
</dbReference>
<dbReference type="CDD" id="cd05283">
    <property type="entry name" value="CAD1"/>
    <property type="match status" value="1"/>
</dbReference>
<dbReference type="OrthoDB" id="1879366at2759"/>
<feature type="domain" description="Alcohol dehydrogenase-like C-terminal" evidence="6">
    <location>
        <begin position="197"/>
        <end position="320"/>
    </location>
</feature>
<comment type="cofactor">
    <cofactor evidence="1 5">
        <name>Zn(2+)</name>
        <dbReference type="ChEBI" id="CHEBI:29105"/>
    </cofactor>
</comment>
<dbReference type="EMBL" id="KZ998677">
    <property type="protein sequence ID" value="RKO85859.1"/>
    <property type="molecule type" value="Genomic_DNA"/>
</dbReference>
<comment type="similarity">
    <text evidence="5">Belongs to the zinc-containing alcohol dehydrogenase family.</text>
</comment>
<evidence type="ECO:0000256" key="1">
    <source>
        <dbReference type="ARBA" id="ARBA00001947"/>
    </source>
</evidence>
<dbReference type="InterPro" id="IPR047109">
    <property type="entry name" value="CAD-like"/>
</dbReference>
<dbReference type="Pfam" id="PF08240">
    <property type="entry name" value="ADH_N"/>
    <property type="match status" value="1"/>
</dbReference>
<dbReference type="GO" id="GO:0016616">
    <property type="term" value="F:oxidoreductase activity, acting on the CH-OH group of donors, NAD or NADP as acceptor"/>
    <property type="evidence" value="ECO:0007669"/>
    <property type="project" value="InterPro"/>
</dbReference>
<dbReference type="GO" id="GO:0008270">
    <property type="term" value="F:zinc ion binding"/>
    <property type="evidence" value="ECO:0007669"/>
    <property type="project" value="InterPro"/>
</dbReference>
<dbReference type="InterPro" id="IPR036291">
    <property type="entry name" value="NAD(P)-bd_dom_sf"/>
</dbReference>
<evidence type="ECO:0000256" key="4">
    <source>
        <dbReference type="ARBA" id="ARBA00023002"/>
    </source>
</evidence>
<protein>
    <submittedName>
        <fullName evidence="8">Chaperonin 10-like protein</fullName>
    </submittedName>
</protein>
<evidence type="ECO:0000259" key="7">
    <source>
        <dbReference type="Pfam" id="PF08240"/>
    </source>
</evidence>
<evidence type="ECO:0000256" key="2">
    <source>
        <dbReference type="ARBA" id="ARBA00022723"/>
    </source>
</evidence>
<keyword evidence="4" id="KW-0560">Oxidoreductase</keyword>
<dbReference type="PANTHER" id="PTHR42683">
    <property type="entry name" value="ALDEHYDE REDUCTASE"/>
    <property type="match status" value="1"/>
</dbReference>
<accession>A0A4P9W119</accession>
<reference evidence="9" key="1">
    <citation type="journal article" date="2018" name="Nat. Microbiol.">
        <title>Leveraging single-cell genomics to expand the fungal tree of life.</title>
        <authorList>
            <person name="Ahrendt S.R."/>
            <person name="Quandt C.A."/>
            <person name="Ciobanu D."/>
            <person name="Clum A."/>
            <person name="Salamov A."/>
            <person name="Andreopoulos B."/>
            <person name="Cheng J.F."/>
            <person name="Woyke T."/>
            <person name="Pelin A."/>
            <person name="Henrissat B."/>
            <person name="Reynolds N.K."/>
            <person name="Benny G.L."/>
            <person name="Smith M.E."/>
            <person name="James T.Y."/>
            <person name="Grigoriev I.V."/>
        </authorList>
    </citation>
    <scope>NUCLEOTIDE SEQUENCE [LARGE SCALE GENOMIC DNA]</scope>
</reference>
<dbReference type="Gene3D" id="3.40.50.720">
    <property type="entry name" value="NAD(P)-binding Rossmann-like Domain"/>
    <property type="match status" value="1"/>
</dbReference>
<evidence type="ECO:0000313" key="8">
    <source>
        <dbReference type="EMBL" id="RKO85859.1"/>
    </source>
</evidence>
<evidence type="ECO:0000259" key="6">
    <source>
        <dbReference type="Pfam" id="PF00107"/>
    </source>
</evidence>
<keyword evidence="9" id="KW-1185">Reference proteome</keyword>
<dbReference type="SUPFAM" id="SSF50129">
    <property type="entry name" value="GroES-like"/>
    <property type="match status" value="1"/>
</dbReference>
<keyword evidence="2 5" id="KW-0479">Metal-binding</keyword>
<dbReference type="Proteomes" id="UP000269721">
    <property type="component" value="Unassembled WGS sequence"/>
</dbReference>
<evidence type="ECO:0000256" key="5">
    <source>
        <dbReference type="RuleBase" id="RU361277"/>
    </source>
</evidence>
<feature type="domain" description="Alcohol dehydrogenase-like N-terminal" evidence="7">
    <location>
        <begin position="37"/>
        <end position="158"/>
    </location>
</feature>
<gene>
    <name evidence="8" type="ORF">BDK51DRAFT_20773</name>
</gene>
<evidence type="ECO:0000313" key="9">
    <source>
        <dbReference type="Proteomes" id="UP000269721"/>
    </source>
</evidence>
<name>A0A4P9W119_9FUNG</name>
<dbReference type="AlphaFoldDB" id="A0A4P9W119"/>